<organism evidence="3 4">
    <name type="scientific">Thermobifida alba</name>
    <name type="common">Thermomonospora alba</name>
    <dbReference type="NCBI Taxonomy" id="53522"/>
    <lineage>
        <taxon>Bacteria</taxon>
        <taxon>Bacillati</taxon>
        <taxon>Actinomycetota</taxon>
        <taxon>Actinomycetes</taxon>
        <taxon>Streptosporangiales</taxon>
        <taxon>Nocardiopsidaceae</taxon>
        <taxon>Thermobifida</taxon>
    </lineage>
</organism>
<dbReference type="EMBL" id="CP051627">
    <property type="protein sequence ID" value="UPT22423.1"/>
    <property type="molecule type" value="Genomic_DNA"/>
</dbReference>
<evidence type="ECO:0000313" key="4">
    <source>
        <dbReference type="Proteomes" id="UP000832041"/>
    </source>
</evidence>
<evidence type="ECO:0000256" key="1">
    <source>
        <dbReference type="SAM" id="MobiDB-lite"/>
    </source>
</evidence>
<dbReference type="InterPro" id="IPR036188">
    <property type="entry name" value="FAD/NAD-bd_sf"/>
</dbReference>
<dbReference type="PANTHER" id="PTHR42923">
    <property type="entry name" value="PROTOPORPHYRINOGEN OXIDASE"/>
    <property type="match status" value="1"/>
</dbReference>
<dbReference type="Proteomes" id="UP000832041">
    <property type="component" value="Chromosome"/>
</dbReference>
<accession>A0ABY4L431</accession>
<dbReference type="Gene3D" id="3.30.9.10">
    <property type="entry name" value="D-Amino Acid Oxidase, subunit A, domain 2"/>
    <property type="match status" value="1"/>
</dbReference>
<evidence type="ECO:0000313" key="3">
    <source>
        <dbReference type="EMBL" id="UPT22423.1"/>
    </source>
</evidence>
<gene>
    <name evidence="3" type="ORF">FOF52_16830</name>
</gene>
<name>A0ABY4L431_THEAE</name>
<feature type="domain" description="Amine oxidase" evidence="2">
    <location>
        <begin position="38"/>
        <end position="480"/>
    </location>
</feature>
<proteinExistence type="predicted"/>
<protein>
    <submittedName>
        <fullName evidence="3">FAD-dependent oxidoreductase</fullName>
    </submittedName>
</protein>
<evidence type="ECO:0000259" key="2">
    <source>
        <dbReference type="Pfam" id="PF01593"/>
    </source>
</evidence>
<dbReference type="RefSeq" id="WP_282573606.1">
    <property type="nucleotide sequence ID" value="NZ_BAABEB010000038.1"/>
</dbReference>
<dbReference type="PANTHER" id="PTHR42923:SF43">
    <property type="entry name" value="AMINE OXIDASE"/>
    <property type="match status" value="1"/>
</dbReference>
<sequence length="520" mass="56455">MSLRPPGRDPRARRLVPPPSTGTPPERRPRAAVVGGGIAGLSAATALAERGVDVTVLERDAHLGGRLSGWETVLSDGSTVTMSRGFHAFFRQYYNLRALLRRADPGLDGFVPLADYPLAHAEGAVDGFAGLPATPPWNAFAFVARSPSFRWRDLAGVNLAAALALLDVRVPDVYRRLDHVDALDFLDRLHFPETARHLALEVFSRSFFADPRALSAAELLTMFHLYFLGSGEGLLFDVPRAPFPRALWQPLAGHLRSLGVRIHTGTPVDRVGEGRGLRHAVHTPDGVAEYDAVVLATDLPGLRALVAASPGLGDAAWRRRVAQRPSAPPFLVCRLWLDRPVRVDRPAFLGTSGHPTLDNISVLERYEDEAASWAARTGGSVVELHAYALPVDAEAGAERDRLLAQLHRVYPETAAARVVDERCELRADCPLFPPGDFTERLTVPTPDPFLVVAGDHVRVDLPVALMERAATSGLLAANTLLLRWGLPGHAVWSVPNRGRLPLARHLLPAPRRPGRSAAGR</sequence>
<reference evidence="3 4" key="1">
    <citation type="submission" date="2020-04" db="EMBL/GenBank/DDBJ databases">
        <title>Thermobifida alba genome sequencing and assembly.</title>
        <authorList>
            <person name="Luzics S."/>
            <person name="Horvath B."/>
            <person name="Nagy I."/>
            <person name="Toth A."/>
            <person name="Nagy I."/>
            <person name="Kukolya J."/>
        </authorList>
    </citation>
    <scope>NUCLEOTIDE SEQUENCE [LARGE SCALE GENOMIC DNA]</scope>
    <source>
        <strain evidence="3 4">DSM 43795</strain>
    </source>
</reference>
<dbReference type="Pfam" id="PF01593">
    <property type="entry name" value="Amino_oxidase"/>
    <property type="match status" value="1"/>
</dbReference>
<dbReference type="InterPro" id="IPR050464">
    <property type="entry name" value="Zeta_carotene_desat/Oxidored"/>
</dbReference>
<dbReference type="InterPro" id="IPR002937">
    <property type="entry name" value="Amino_oxidase"/>
</dbReference>
<feature type="compositionally biased region" description="Basic and acidic residues" evidence="1">
    <location>
        <begin position="1"/>
        <end position="12"/>
    </location>
</feature>
<keyword evidence="4" id="KW-1185">Reference proteome</keyword>
<dbReference type="Gene3D" id="3.50.50.60">
    <property type="entry name" value="FAD/NAD(P)-binding domain"/>
    <property type="match status" value="2"/>
</dbReference>
<dbReference type="SUPFAM" id="SSF51905">
    <property type="entry name" value="FAD/NAD(P)-binding domain"/>
    <property type="match status" value="1"/>
</dbReference>
<feature type="region of interest" description="Disordered" evidence="1">
    <location>
        <begin position="1"/>
        <end position="30"/>
    </location>
</feature>